<protein>
    <submittedName>
        <fullName evidence="2">Uncharacterized protein</fullName>
    </submittedName>
</protein>
<feature type="compositionally biased region" description="Low complexity" evidence="1">
    <location>
        <begin position="373"/>
        <end position="383"/>
    </location>
</feature>
<feature type="region of interest" description="Disordered" evidence="1">
    <location>
        <begin position="359"/>
        <end position="387"/>
    </location>
</feature>
<sequence>MELISQSQLTVERELKQELFLRAEELEKLVAIYKLKLCGDGTSSLNRRPNLLEKRHADVPEEQRGQFYDVYMKKREVKLREEWRSKGADKEAEMRAMMDSLDSTSSAMMSMGKVAGANNDHCRQASSRMFTSRSSVASSTSQSSSTSTFNSTIIYSNSASTRMENTNPSKETNNGATVRRSIARSMSSSDRTNLVKDIGFSRSPTLKKSSASVGVRKDFTLQNSRPDTSTPPVHTNPQRRISMASFEDNEDIQKQMCSNESSISAYHRFENSSKIAEIPNSRSSHVQNIFHSETSDFDSSVGSLTSGPTTENSHNMNQYLEGKTVRVRKKWGSVERPFPTVAPKGIQSFFKFGEKSEVTETHNDKDDGHDSRNYSSKYSRNSRMGQIPSFGTFGEREILHEQVNSPHNQNLSARLKEREKHLLGNYPKAICPLFPLPSFHGRENETKS</sequence>
<evidence type="ECO:0000313" key="3">
    <source>
        <dbReference type="Proteomes" id="UP001418222"/>
    </source>
</evidence>
<gene>
    <name evidence="2" type="ORF">KSP39_PZI003677</name>
</gene>
<evidence type="ECO:0000256" key="1">
    <source>
        <dbReference type="SAM" id="MobiDB-lite"/>
    </source>
</evidence>
<dbReference type="PANTHER" id="PTHR31008">
    <property type="entry name" value="COP1-INTERACTING PROTEIN-RELATED"/>
    <property type="match status" value="1"/>
</dbReference>
<evidence type="ECO:0000313" key="2">
    <source>
        <dbReference type="EMBL" id="KAK8950841.1"/>
    </source>
</evidence>
<keyword evidence="3" id="KW-1185">Reference proteome</keyword>
<dbReference type="EMBL" id="JBBWWQ010000003">
    <property type="protein sequence ID" value="KAK8950841.1"/>
    <property type="molecule type" value="Genomic_DNA"/>
</dbReference>
<organism evidence="2 3">
    <name type="scientific">Platanthera zijinensis</name>
    <dbReference type="NCBI Taxonomy" id="2320716"/>
    <lineage>
        <taxon>Eukaryota</taxon>
        <taxon>Viridiplantae</taxon>
        <taxon>Streptophyta</taxon>
        <taxon>Embryophyta</taxon>
        <taxon>Tracheophyta</taxon>
        <taxon>Spermatophyta</taxon>
        <taxon>Magnoliopsida</taxon>
        <taxon>Liliopsida</taxon>
        <taxon>Asparagales</taxon>
        <taxon>Orchidaceae</taxon>
        <taxon>Orchidoideae</taxon>
        <taxon>Orchideae</taxon>
        <taxon>Orchidinae</taxon>
        <taxon>Platanthera</taxon>
    </lineage>
</organism>
<dbReference type="AlphaFoldDB" id="A0AAP0BV32"/>
<reference evidence="2 3" key="1">
    <citation type="journal article" date="2022" name="Nat. Plants">
        <title>Genomes of leafy and leafless Platanthera orchids illuminate the evolution of mycoheterotrophy.</title>
        <authorList>
            <person name="Li M.H."/>
            <person name="Liu K.W."/>
            <person name="Li Z."/>
            <person name="Lu H.C."/>
            <person name="Ye Q.L."/>
            <person name="Zhang D."/>
            <person name="Wang J.Y."/>
            <person name="Li Y.F."/>
            <person name="Zhong Z.M."/>
            <person name="Liu X."/>
            <person name="Yu X."/>
            <person name="Liu D.K."/>
            <person name="Tu X.D."/>
            <person name="Liu B."/>
            <person name="Hao Y."/>
            <person name="Liao X.Y."/>
            <person name="Jiang Y.T."/>
            <person name="Sun W.H."/>
            <person name="Chen J."/>
            <person name="Chen Y.Q."/>
            <person name="Ai Y."/>
            <person name="Zhai J.W."/>
            <person name="Wu S.S."/>
            <person name="Zhou Z."/>
            <person name="Hsiao Y.Y."/>
            <person name="Wu W.L."/>
            <person name="Chen Y.Y."/>
            <person name="Lin Y.F."/>
            <person name="Hsu J.L."/>
            <person name="Li C.Y."/>
            <person name="Wang Z.W."/>
            <person name="Zhao X."/>
            <person name="Zhong W.Y."/>
            <person name="Ma X.K."/>
            <person name="Ma L."/>
            <person name="Huang J."/>
            <person name="Chen G.Z."/>
            <person name="Huang M.Z."/>
            <person name="Huang L."/>
            <person name="Peng D.H."/>
            <person name="Luo Y.B."/>
            <person name="Zou S.Q."/>
            <person name="Chen S.P."/>
            <person name="Lan S."/>
            <person name="Tsai W.C."/>
            <person name="Van de Peer Y."/>
            <person name="Liu Z.J."/>
        </authorList>
    </citation>
    <scope>NUCLEOTIDE SEQUENCE [LARGE SCALE GENOMIC DNA]</scope>
    <source>
        <strain evidence="2">Lor287</strain>
    </source>
</reference>
<accession>A0AAP0BV32</accession>
<feature type="region of interest" description="Disordered" evidence="1">
    <location>
        <begin position="295"/>
        <end position="315"/>
    </location>
</feature>
<proteinExistence type="predicted"/>
<comment type="caution">
    <text evidence="2">The sequence shown here is derived from an EMBL/GenBank/DDBJ whole genome shotgun (WGS) entry which is preliminary data.</text>
</comment>
<dbReference type="PANTHER" id="PTHR31008:SF15">
    <property type="entry name" value="GPI-ANCHORED ADHESIN-LIKE PROTEIN"/>
    <property type="match status" value="1"/>
</dbReference>
<dbReference type="Proteomes" id="UP001418222">
    <property type="component" value="Unassembled WGS sequence"/>
</dbReference>
<feature type="compositionally biased region" description="Basic and acidic residues" evidence="1">
    <location>
        <begin position="359"/>
        <end position="372"/>
    </location>
</feature>
<name>A0AAP0BV32_9ASPA</name>